<gene>
    <name evidence="4" type="ORF">OAory_01107620</name>
</gene>
<dbReference type="Proteomes" id="UP000190312">
    <property type="component" value="Unassembled WGS sequence"/>
</dbReference>
<protein>
    <recommendedName>
        <fullName evidence="6">Alpha-L-rhamnosidase</fullName>
    </recommendedName>
</protein>
<organism evidence="4 5">
    <name type="scientific">Aspergillus oryzae</name>
    <name type="common">Yellow koji mold</name>
    <dbReference type="NCBI Taxonomy" id="5062"/>
    <lineage>
        <taxon>Eukaryota</taxon>
        <taxon>Fungi</taxon>
        <taxon>Dikarya</taxon>
        <taxon>Ascomycota</taxon>
        <taxon>Pezizomycotina</taxon>
        <taxon>Eurotiomycetes</taxon>
        <taxon>Eurotiomycetidae</taxon>
        <taxon>Eurotiales</taxon>
        <taxon>Aspergillaceae</taxon>
        <taxon>Aspergillus</taxon>
        <taxon>Aspergillus subgen. Circumdati</taxon>
    </lineage>
</organism>
<dbReference type="InterPro" id="IPR008928">
    <property type="entry name" value="6-hairpin_glycosidase_sf"/>
</dbReference>
<evidence type="ECO:0008006" key="6">
    <source>
        <dbReference type="Google" id="ProtNLM"/>
    </source>
</evidence>
<dbReference type="AlphaFoldDB" id="A0A1S9DKJ1"/>
<feature type="transmembrane region" description="Helical" evidence="1">
    <location>
        <begin position="99"/>
        <end position="121"/>
    </location>
</feature>
<sequence>MPIESQCLELLSIDGSAKLNKENSQSGPPLFSLGHVASNNSSDEMGNMSEIANTSSVTSLNSENLTTHMTQFNSPTDGASPSTVRTGLKCFWNWLKTPLGMLTTIYGLNVIAWGGMLFLLICNAAPAMCRPTCDDIHSARKKWIEIDSQILNALFCVPGFDLAPWRIRDLYFWVKWRLAGEQIALARLCDIHRSWFYRRPKGIDVEQVSTTTLCVTMSPSWKLDLVIWCNGSGVQMRLNRHVALLGLLHATGGAVYGSPAPALAYTAKTYTSSEGTPMIFDEGTLIKLSCNGTTPSVVILDYGRNVEGYATFHVSKRSGDTSAFEMTYSETRALLDSDMGDGPIPFAAAMDTYRINRYNITEHKTYTNRLIQGGLRYQKLNLSSAGEVELSGIGFKPTVSSTPIAALPGSFSCSDPVLNRIWQVGARTTQLTEIPANSLPDFWVITDEGAFIESLAPQPLNADFATSMTAYDLEFSVRPIMNGFGFTVLSDTIASGVYIFVNAANSSISAHAGSTERSKPIASAKLTSNITLNQWHTVHSTVKMADISVRIDGVPVFSFSQSAAFYGSFGLGASLGHSALFTNVSLGVSGKKMYNSPLNDSSVLQDFLLGTNPLPVSVDGSRRDRIAYMGDLDIATATSFASTYGREYINGTIELLGSFQMPPGFFVPTAKVQQAPRATEINANITGLIGYSFSIVSAMARFYEQTGDTDFLSHWAPKTARMLDWAHSQTLPNGLFNISNPALGGDWNHYDPALDGVVSKFNLIYAYALKQWLPFMDNAGLNTTLYAERLDNLQNAINTHLWSHTLQAYYVSDSHKDFLSQEANALAVLADTATYGNRTSATVLSTLSRELYVPSGALAFSNKSVASGWAQKISPYASGYHLKAAFHANDSVNANYLLHSVWGPMSDPLHTNYTGCMWEVIAADGTPGLGSGTSLCHVWSSGPTADLSRYVLGVQPVTPGFKEWKIVPQSLDLNWAKGAYPVPGGRIYVDWSFDSSDLLHMNVTAPNGTKGTVYLPTPLRKSLNKYNATGFLSNEKGSFTVQGGETFSIHQTN</sequence>
<dbReference type="EMBL" id="MKZY01000005">
    <property type="protein sequence ID" value="OOO09466.1"/>
    <property type="molecule type" value="Genomic_DNA"/>
</dbReference>
<dbReference type="GO" id="GO:0003824">
    <property type="term" value="F:catalytic activity"/>
    <property type="evidence" value="ECO:0007669"/>
    <property type="project" value="UniProtKB-ARBA"/>
</dbReference>
<evidence type="ECO:0000256" key="1">
    <source>
        <dbReference type="SAM" id="Phobius"/>
    </source>
</evidence>
<dbReference type="Gene3D" id="2.60.420.10">
    <property type="entry name" value="Maltose phosphorylase, domain 3"/>
    <property type="match status" value="1"/>
</dbReference>
<dbReference type="InterPro" id="IPR035398">
    <property type="entry name" value="Bac_rhamnosid_C"/>
</dbReference>
<dbReference type="InterPro" id="IPR035396">
    <property type="entry name" value="Bac_rhamnosid6H"/>
</dbReference>
<dbReference type="SUPFAM" id="SSF49899">
    <property type="entry name" value="Concanavalin A-like lectins/glucanases"/>
    <property type="match status" value="1"/>
</dbReference>
<accession>A0A1S9DKJ1</accession>
<dbReference type="InterPro" id="IPR013320">
    <property type="entry name" value="ConA-like_dom_sf"/>
</dbReference>
<keyword evidence="1" id="KW-0472">Membrane</keyword>
<dbReference type="GO" id="GO:0005975">
    <property type="term" value="P:carbohydrate metabolic process"/>
    <property type="evidence" value="ECO:0007669"/>
    <property type="project" value="InterPro"/>
</dbReference>
<dbReference type="Pfam" id="PF17390">
    <property type="entry name" value="Bac_rhamnosid_C"/>
    <property type="match status" value="1"/>
</dbReference>
<dbReference type="PANTHER" id="PTHR34987:SF4">
    <property type="entry name" value="ALPHA-L-RHAMNOSIDASE C-TERMINAL DOMAIN-CONTAINING PROTEIN"/>
    <property type="match status" value="1"/>
</dbReference>
<dbReference type="OrthoDB" id="10036721at2759"/>
<dbReference type="InterPro" id="IPR012341">
    <property type="entry name" value="6hp_glycosidase-like_sf"/>
</dbReference>
<feature type="domain" description="Alpha-L-rhamnosidase six-hairpin glycosidase" evidence="2">
    <location>
        <begin position="614"/>
        <end position="832"/>
    </location>
</feature>
<dbReference type="eggNOG" id="ENOG502QV6N">
    <property type="taxonomic scope" value="Eukaryota"/>
</dbReference>
<dbReference type="Pfam" id="PF11204">
    <property type="entry name" value="DUF2985"/>
    <property type="match status" value="1"/>
</dbReference>
<keyword evidence="1" id="KW-0812">Transmembrane</keyword>
<feature type="domain" description="Alpha-L-rhamnosidase C-terminal" evidence="3">
    <location>
        <begin position="953"/>
        <end position="1020"/>
    </location>
</feature>
<evidence type="ECO:0000313" key="5">
    <source>
        <dbReference type="Proteomes" id="UP000190312"/>
    </source>
</evidence>
<dbReference type="Gene3D" id="2.60.120.560">
    <property type="entry name" value="Exo-inulinase, domain 1"/>
    <property type="match status" value="1"/>
</dbReference>
<dbReference type="PANTHER" id="PTHR34987">
    <property type="entry name" value="C, PUTATIVE (AFU_ORTHOLOGUE AFUA_3G02880)-RELATED"/>
    <property type="match status" value="1"/>
</dbReference>
<name>A0A1S9DKJ1_ASPOZ</name>
<dbReference type="VEuPathDB" id="FungiDB:AO090001000105"/>
<proteinExistence type="predicted"/>
<evidence type="ECO:0000259" key="3">
    <source>
        <dbReference type="Pfam" id="PF17390"/>
    </source>
</evidence>
<dbReference type="Pfam" id="PF17389">
    <property type="entry name" value="Bac_rhamnosid6H"/>
    <property type="match status" value="1"/>
</dbReference>
<dbReference type="InterPro" id="IPR021369">
    <property type="entry name" value="DUF2985"/>
</dbReference>
<evidence type="ECO:0000259" key="2">
    <source>
        <dbReference type="Pfam" id="PF17389"/>
    </source>
</evidence>
<keyword evidence="1" id="KW-1133">Transmembrane helix</keyword>
<evidence type="ECO:0000313" key="4">
    <source>
        <dbReference type="EMBL" id="OOO09466.1"/>
    </source>
</evidence>
<dbReference type="SUPFAM" id="SSF48208">
    <property type="entry name" value="Six-hairpin glycosidases"/>
    <property type="match status" value="1"/>
</dbReference>
<dbReference type="Gene3D" id="1.50.10.10">
    <property type="match status" value="1"/>
</dbReference>
<comment type="caution">
    <text evidence="4">The sequence shown here is derived from an EMBL/GenBank/DDBJ whole genome shotgun (WGS) entry which is preliminary data.</text>
</comment>
<reference evidence="4 5" key="1">
    <citation type="submission" date="2016-10" db="EMBL/GenBank/DDBJ databases">
        <title>Genome sequencing of Aspergillus oryzae BCC7051.</title>
        <authorList>
            <person name="Thammarongtham C."/>
            <person name="Vorapreeda T."/>
            <person name="Nookaew I."/>
            <person name="Srisuk T."/>
            <person name="Land M."/>
            <person name="Jeennor S."/>
            <person name="Laoteng K."/>
        </authorList>
    </citation>
    <scope>NUCLEOTIDE SEQUENCE [LARGE SCALE GENOMIC DNA]</scope>
    <source>
        <strain evidence="4 5">BCC7051</strain>
    </source>
</reference>